<evidence type="ECO:0000313" key="5">
    <source>
        <dbReference type="EMBL" id="CAD8462071.1"/>
    </source>
</evidence>
<dbReference type="GO" id="GO:0016740">
    <property type="term" value="F:transferase activity"/>
    <property type="evidence" value="ECO:0007669"/>
    <property type="project" value="UniProtKB-KW"/>
</dbReference>
<dbReference type="SMART" id="SM00212">
    <property type="entry name" value="UBCc"/>
    <property type="match status" value="1"/>
</dbReference>
<dbReference type="PANTHER" id="PTHR46116:SF39">
    <property type="entry name" value="BACULOVIRAL IAP REPEAT-CONTAINING PROTEIN 6"/>
    <property type="match status" value="1"/>
</dbReference>
<organism evidence="5">
    <name type="scientific">Amorphochlora amoebiformis</name>
    <dbReference type="NCBI Taxonomy" id="1561963"/>
    <lineage>
        <taxon>Eukaryota</taxon>
        <taxon>Sar</taxon>
        <taxon>Rhizaria</taxon>
        <taxon>Cercozoa</taxon>
        <taxon>Chlorarachniophyceae</taxon>
        <taxon>Amorphochlora</taxon>
    </lineage>
</organism>
<name>A0A7S0DQ80_9EUKA</name>
<accession>A0A7S0DQ80</accession>
<gene>
    <name evidence="5" type="ORF">LAMO00422_LOCUS21031</name>
</gene>
<feature type="region of interest" description="Disordered" evidence="3">
    <location>
        <begin position="760"/>
        <end position="816"/>
    </location>
</feature>
<dbReference type="InterPro" id="IPR000608">
    <property type="entry name" value="UBC"/>
</dbReference>
<feature type="compositionally biased region" description="Basic and acidic residues" evidence="3">
    <location>
        <begin position="185"/>
        <end position="201"/>
    </location>
</feature>
<keyword evidence="1" id="KW-0808">Transferase</keyword>
<dbReference type="PANTHER" id="PTHR46116">
    <property type="entry name" value="(E3-INDEPENDENT) E2 UBIQUITIN-CONJUGATING ENZYME"/>
    <property type="match status" value="1"/>
</dbReference>
<dbReference type="InterPro" id="IPR016135">
    <property type="entry name" value="UBQ-conjugating_enzyme/RWD"/>
</dbReference>
<feature type="compositionally biased region" description="Acidic residues" evidence="3">
    <location>
        <begin position="800"/>
        <end position="816"/>
    </location>
</feature>
<feature type="compositionally biased region" description="Basic and acidic residues" evidence="3">
    <location>
        <begin position="773"/>
        <end position="785"/>
    </location>
</feature>
<feature type="region of interest" description="Disordered" evidence="3">
    <location>
        <begin position="446"/>
        <end position="465"/>
    </location>
</feature>
<feature type="region of interest" description="Disordered" evidence="3">
    <location>
        <begin position="176"/>
        <end position="235"/>
    </location>
</feature>
<reference evidence="5" key="1">
    <citation type="submission" date="2021-01" db="EMBL/GenBank/DDBJ databases">
        <authorList>
            <person name="Corre E."/>
            <person name="Pelletier E."/>
            <person name="Niang G."/>
            <person name="Scheremetjew M."/>
            <person name="Finn R."/>
            <person name="Kale V."/>
            <person name="Holt S."/>
            <person name="Cochrane G."/>
            <person name="Meng A."/>
            <person name="Brown T."/>
            <person name="Cohen L."/>
        </authorList>
    </citation>
    <scope>NUCLEOTIDE SEQUENCE</scope>
    <source>
        <strain evidence="5">CCMP2058</strain>
    </source>
</reference>
<feature type="compositionally biased region" description="Polar residues" evidence="3">
    <location>
        <begin position="202"/>
        <end position="231"/>
    </location>
</feature>
<evidence type="ECO:0000256" key="3">
    <source>
        <dbReference type="SAM" id="MobiDB-lite"/>
    </source>
</evidence>
<dbReference type="PROSITE" id="PS50127">
    <property type="entry name" value="UBC_2"/>
    <property type="match status" value="1"/>
</dbReference>
<dbReference type="SUPFAM" id="SSF54495">
    <property type="entry name" value="UBC-like"/>
    <property type="match status" value="1"/>
</dbReference>
<dbReference type="Pfam" id="PF00179">
    <property type="entry name" value="UQ_con"/>
    <property type="match status" value="1"/>
</dbReference>
<dbReference type="Gene3D" id="3.10.110.10">
    <property type="entry name" value="Ubiquitin Conjugating Enzyme"/>
    <property type="match status" value="1"/>
</dbReference>
<evidence type="ECO:0000259" key="4">
    <source>
        <dbReference type="PROSITE" id="PS50127"/>
    </source>
</evidence>
<keyword evidence="2" id="KW-0833">Ubl conjugation pathway</keyword>
<dbReference type="EMBL" id="HBEM01030860">
    <property type="protein sequence ID" value="CAD8462071.1"/>
    <property type="molecule type" value="Transcribed_RNA"/>
</dbReference>
<dbReference type="AlphaFoldDB" id="A0A7S0DQ80"/>
<feature type="domain" description="UBC core" evidence="4">
    <location>
        <begin position="564"/>
        <end position="721"/>
    </location>
</feature>
<protein>
    <recommendedName>
        <fullName evidence="4">UBC core domain-containing protein</fullName>
    </recommendedName>
</protein>
<evidence type="ECO:0000256" key="2">
    <source>
        <dbReference type="ARBA" id="ARBA00022786"/>
    </source>
</evidence>
<proteinExistence type="predicted"/>
<sequence>MPKKRGAHASYCDLQMESVAERLGLLRGRKQKHNFNMGIWVPASPPSFGRQTSFDMVVLARQKSLNERAGAEVAIAAFKAPMRTHHKVGLFLSTDREELYLQISFPKAILNMPAAVMSLITEYSGFKIKKLNIQKHAKRLYETAFKHAQANPTSKSPREVVASRILDEGVRSMLRKVFGNTKTPKPKDKKPDPKSDSKGQTESKSNASPPANSKTNPSNDLKPSKNSNEDPNSPMDDIDNVFLGASYLELQVLLAAVELLYTEITGRPYVSSDIKYLNRSDARRLSLQMSKGLEVKVAPAPIARPTRRGTAGYKGSAGEQAKVGSAIEKKKKELDKADQLATFLLCALSESISSLQTKGRLVRSHEDLIKGSVVNPIVGSLLKNNSLMQIAERPVMFMQVLRVVESICCGPSKTLPKALLGGKQKHVVDMPPLLRTLERQANVLARSTSTPTKLKPADKKGKKKRIDKDFKAAAEQNEFASEMLRILTATNLVMKTILKERAKEEQKLMIDKGDKKNSKDSGTAKIENLRRWMSDNSVRMVDVVNDTKYKHKYKASTQPPGTGRLMNRLTREVGAMMSGLPPGLALRVDEKRMDIMRAMIIGPTGGPYENGVFFFDIHTHGSYPNGPPKCSIITTGKGTFRFNANLYTRGKVCLSLLGTWSGPGWDSRYSTLVQVLLSIQAMILGVEEPIANEPGWESGVGTTRSKRYNGILKHGTMKHAMLEYLVNEPPKGFEEIVKAHFYTNKEHLLKKQLPSWLEEAKAAGNSSSGPYGHENKIDSTPDKDYNNLVQALEKLKAPEIDEEEEEGSDESDDDDF</sequence>
<evidence type="ECO:0000256" key="1">
    <source>
        <dbReference type="ARBA" id="ARBA00022679"/>
    </source>
</evidence>